<dbReference type="Pfam" id="PF00652">
    <property type="entry name" value="Ricin_B_lectin"/>
    <property type="match status" value="1"/>
</dbReference>
<comment type="caution">
    <text evidence="4">The sequence shown here is derived from an EMBL/GenBank/DDBJ whole genome shotgun (WGS) entry which is preliminary data.</text>
</comment>
<keyword evidence="2" id="KW-0732">Signal</keyword>
<dbReference type="Proteomes" id="UP001501470">
    <property type="component" value="Unassembled WGS sequence"/>
</dbReference>
<dbReference type="SUPFAM" id="SSF50939">
    <property type="entry name" value="Sialidases"/>
    <property type="match status" value="1"/>
</dbReference>
<dbReference type="InterPro" id="IPR000772">
    <property type="entry name" value="Ricin_B_lectin"/>
</dbReference>
<protein>
    <recommendedName>
        <fullName evidence="3">Ricin B lectin domain-containing protein</fullName>
    </recommendedName>
</protein>
<feature type="domain" description="Ricin B lectin" evidence="3">
    <location>
        <begin position="385"/>
        <end position="505"/>
    </location>
</feature>
<organism evidence="4 5">
    <name type="scientific">Dactylosporangium maewongense</name>
    <dbReference type="NCBI Taxonomy" id="634393"/>
    <lineage>
        <taxon>Bacteria</taxon>
        <taxon>Bacillati</taxon>
        <taxon>Actinomycetota</taxon>
        <taxon>Actinomycetes</taxon>
        <taxon>Micromonosporales</taxon>
        <taxon>Micromonosporaceae</taxon>
        <taxon>Dactylosporangium</taxon>
    </lineage>
</organism>
<feature type="chain" id="PRO_5047515452" description="Ricin B lectin domain-containing protein" evidence="2">
    <location>
        <begin position="25"/>
        <end position="547"/>
    </location>
</feature>
<proteinExistence type="predicted"/>
<dbReference type="Gene3D" id="2.80.10.50">
    <property type="match status" value="3"/>
</dbReference>
<dbReference type="PANTHER" id="PTHR38792">
    <property type="entry name" value="BNR/ASP-BOX REPEAT DOMAIN PROTEIN (AFU_ORTHOLOGUE AFUA_7G06430)-RELATED"/>
    <property type="match status" value="1"/>
</dbReference>
<evidence type="ECO:0000313" key="5">
    <source>
        <dbReference type="Proteomes" id="UP001501470"/>
    </source>
</evidence>
<reference evidence="5" key="1">
    <citation type="journal article" date="2019" name="Int. J. Syst. Evol. Microbiol.">
        <title>The Global Catalogue of Microorganisms (GCM) 10K type strain sequencing project: providing services to taxonomists for standard genome sequencing and annotation.</title>
        <authorList>
            <consortium name="The Broad Institute Genomics Platform"/>
            <consortium name="The Broad Institute Genome Sequencing Center for Infectious Disease"/>
            <person name="Wu L."/>
            <person name="Ma J."/>
        </authorList>
    </citation>
    <scope>NUCLEOTIDE SEQUENCE [LARGE SCALE GENOMIC DNA]</scope>
    <source>
        <strain evidence="5">JCM 15933</strain>
    </source>
</reference>
<dbReference type="InterPro" id="IPR036278">
    <property type="entry name" value="Sialidase_sf"/>
</dbReference>
<dbReference type="InterPro" id="IPR035992">
    <property type="entry name" value="Ricin_B-like_lectins"/>
</dbReference>
<dbReference type="InterPro" id="IPR036195">
    <property type="entry name" value="AbfB_ABD_sf"/>
</dbReference>
<dbReference type="SUPFAM" id="SSF50370">
    <property type="entry name" value="Ricin B-like lectins"/>
    <property type="match status" value="1"/>
</dbReference>
<sequence length="547" mass="56504">MVGRVRFAALVLATAAAMLAPVLADAPLADAATGRPVDGGAAMYPRAVRLAASGAANGRVLLTVTQFPAGGPAGAIYENTGGGFQRVGTVADPDARQGLCCTTLFELPRQVGALGAGTLLWAGAVGQDGGGERRMAIRLWASNDVGRSWRLLSTVARSGNSGGLWEPELAVDAAGRLVVYFADESQPGRSQVLVQAVSTDGVNWPARSVIVTGPQPGHRPGMPAVRRMPDGRWLLAYEVCGFGGQYDCAVRSRTSADATTWGDPARLDPVVTAADGRYLTATPTLATTATGRVLLIGQRVRNADGTDAAVNGRAMFTSLDNGRGWYVTATPVAVPGARTGVCPNYSPVVVPTLDGTGVLQVTTDDTGAGCRAAYDDALLPPSSTRTGRLTASGGACVDVAAGGGSNGNAVQTWQCNDAPVQRWTLRPDGSLEARGRCLDLPGAATAAGTPLQIWDCNGSPAQQWLRRADGALLNPNSGRCLDAPDATFCPETTTAGVRLRSYNFPDRYVRHYNAVGYIATPGGGTPSDAPAGFDADTAWRPEQGLAA</sequence>
<dbReference type="EMBL" id="BAAAQD010000017">
    <property type="protein sequence ID" value="GAA1542689.1"/>
    <property type="molecule type" value="Genomic_DNA"/>
</dbReference>
<name>A0ABP4MDY4_9ACTN</name>
<dbReference type="SUPFAM" id="SSF110221">
    <property type="entry name" value="AbfB domain"/>
    <property type="match status" value="1"/>
</dbReference>
<evidence type="ECO:0000256" key="1">
    <source>
        <dbReference type="SAM" id="MobiDB-lite"/>
    </source>
</evidence>
<dbReference type="Gene3D" id="2.120.10.10">
    <property type="match status" value="1"/>
</dbReference>
<evidence type="ECO:0000313" key="4">
    <source>
        <dbReference type="EMBL" id="GAA1542689.1"/>
    </source>
</evidence>
<dbReference type="PROSITE" id="PS50231">
    <property type="entry name" value="RICIN_B_LECTIN"/>
    <property type="match status" value="1"/>
</dbReference>
<gene>
    <name evidence="4" type="ORF">GCM10009827_072830</name>
</gene>
<evidence type="ECO:0000256" key="2">
    <source>
        <dbReference type="SAM" id="SignalP"/>
    </source>
</evidence>
<feature type="region of interest" description="Disordered" evidence="1">
    <location>
        <begin position="527"/>
        <end position="547"/>
    </location>
</feature>
<keyword evidence="5" id="KW-1185">Reference proteome</keyword>
<dbReference type="PANTHER" id="PTHR38792:SF3">
    <property type="entry name" value="BNR_ASP-BOX REPEAT DOMAIN PROTEIN (AFU_ORTHOLOGUE AFUA_7G06430)-RELATED"/>
    <property type="match status" value="1"/>
</dbReference>
<evidence type="ECO:0000259" key="3">
    <source>
        <dbReference type="SMART" id="SM00458"/>
    </source>
</evidence>
<dbReference type="SMART" id="SM00458">
    <property type="entry name" value="RICIN"/>
    <property type="match status" value="1"/>
</dbReference>
<feature type="signal peptide" evidence="2">
    <location>
        <begin position="1"/>
        <end position="24"/>
    </location>
</feature>
<accession>A0ABP4MDY4</accession>